<evidence type="ECO:0000313" key="5">
    <source>
        <dbReference type="EMBL" id="BAO80918.1"/>
    </source>
</evidence>
<dbReference type="Proteomes" id="UP000067461">
    <property type="component" value="Chromosome"/>
</dbReference>
<name>A0A060NN32_9BURK</name>
<protein>
    <submittedName>
        <fullName evidence="5">ABC-type branched-chain amino acid transport system, periplasmic component</fullName>
    </submittedName>
</protein>
<feature type="signal peptide" evidence="3">
    <location>
        <begin position="1"/>
        <end position="25"/>
    </location>
</feature>
<dbReference type="InterPro" id="IPR028082">
    <property type="entry name" value="Peripla_BP_I"/>
</dbReference>
<feature type="chain" id="PRO_5001587906" evidence="3">
    <location>
        <begin position="26"/>
        <end position="379"/>
    </location>
</feature>
<dbReference type="HOGENOM" id="CLU_027128_6_3_4"/>
<keyword evidence="2 3" id="KW-0732">Signal</keyword>
<organism evidence="5 6">
    <name type="scientific">Serpentinimonas raichei</name>
    <dbReference type="NCBI Taxonomy" id="1458425"/>
    <lineage>
        <taxon>Bacteria</taxon>
        <taxon>Pseudomonadati</taxon>
        <taxon>Pseudomonadota</taxon>
        <taxon>Betaproteobacteria</taxon>
        <taxon>Burkholderiales</taxon>
        <taxon>Comamonadaceae</taxon>
        <taxon>Serpentinimonas</taxon>
    </lineage>
</organism>
<dbReference type="Pfam" id="PF13458">
    <property type="entry name" value="Peripla_BP_6"/>
    <property type="match status" value="1"/>
</dbReference>
<dbReference type="InterPro" id="IPR028081">
    <property type="entry name" value="Leu-bd"/>
</dbReference>
<dbReference type="RefSeq" id="WP_076606974.1">
    <property type="nucleotide sequence ID" value="NZ_AP014568.1"/>
</dbReference>
<dbReference type="PANTHER" id="PTHR30483:SF6">
    <property type="entry name" value="PERIPLASMIC BINDING PROTEIN OF ABC TRANSPORTER FOR NATURAL AMINO ACIDS"/>
    <property type="match status" value="1"/>
</dbReference>
<dbReference type="AlphaFoldDB" id="A0A060NN32"/>
<dbReference type="InterPro" id="IPR006311">
    <property type="entry name" value="TAT_signal"/>
</dbReference>
<evidence type="ECO:0000256" key="2">
    <source>
        <dbReference type="ARBA" id="ARBA00022729"/>
    </source>
</evidence>
<dbReference type="STRING" id="1458425.SRAA_1064"/>
<accession>A0A060NN32</accession>
<comment type="similarity">
    <text evidence="1">Belongs to the leucine-binding protein family.</text>
</comment>
<dbReference type="Gene3D" id="3.40.50.2300">
    <property type="match status" value="2"/>
</dbReference>
<sequence>MSTANPTRRRLLLRAAAWPIGSALAAAGLSACAQQTPVRLAVLGGLTGPVSDLGLAMRDGVLLAVELARAAGRAVELLEFDDAQNPNKLPEVALRMASAQVAAVVGPVTSNIAQAWIPLAQQHGLLTVSPAATSDDFSGLDDQFFRVSASTSEYATQSAAFAVQRRGWRRLALIRDDSNAVFTRSWADFFATQARSLGATVAEPVPYRGPLTPLQAQTVLQQALEQQPEVLVLVANANDAALLAQLARQLQPATALFAAEWASSRQLIVRGGRAVEGMLVAQFVDRNNRSESYLLFLQRFEQRFRRSPEFAEVVAYDAAQVLLHGLAQQAPDETLKATLLRVRTFPGLQDAITFDDYGDSQRPMVMSEIRNGRFITLGA</sequence>
<dbReference type="PANTHER" id="PTHR30483">
    <property type="entry name" value="LEUCINE-SPECIFIC-BINDING PROTEIN"/>
    <property type="match status" value="1"/>
</dbReference>
<feature type="domain" description="Leucine-binding protein" evidence="4">
    <location>
        <begin position="37"/>
        <end position="370"/>
    </location>
</feature>
<dbReference type="SUPFAM" id="SSF53822">
    <property type="entry name" value="Periplasmic binding protein-like I"/>
    <property type="match status" value="1"/>
</dbReference>
<dbReference type="InterPro" id="IPR051010">
    <property type="entry name" value="BCAA_transport"/>
</dbReference>
<evidence type="ECO:0000256" key="3">
    <source>
        <dbReference type="SAM" id="SignalP"/>
    </source>
</evidence>
<dbReference type="EMBL" id="AP014568">
    <property type="protein sequence ID" value="BAO80918.1"/>
    <property type="molecule type" value="Genomic_DNA"/>
</dbReference>
<proteinExistence type="inferred from homology"/>
<evidence type="ECO:0000313" key="6">
    <source>
        <dbReference type="Proteomes" id="UP000067461"/>
    </source>
</evidence>
<reference evidence="5 6" key="1">
    <citation type="journal article" date="2014" name="Nat. Commun.">
        <title>Physiological and genomic features of highly alkaliphilic hydrogen-utilizing Betaproteobacteria from a continental serpentinizing site.</title>
        <authorList>
            <person name="Suzuki S."/>
            <person name="Kuenen J.G."/>
            <person name="Schipper K."/>
            <person name="van der Velde S."/>
            <person name="Ishii S."/>
            <person name="Wu A."/>
            <person name="Sorokin D.Y."/>
            <person name="Tenney A."/>
            <person name="Meng X.Y."/>
            <person name="Morrill P.L."/>
            <person name="Kamagata Y."/>
            <person name="Muyzer G."/>
            <person name="Nealson K.H."/>
        </authorList>
    </citation>
    <scope>NUCLEOTIDE SEQUENCE [LARGE SCALE GENOMIC DNA]</scope>
    <source>
        <strain evidence="5 6">A1</strain>
    </source>
</reference>
<evidence type="ECO:0000256" key="1">
    <source>
        <dbReference type="ARBA" id="ARBA00010062"/>
    </source>
</evidence>
<dbReference type="PROSITE" id="PS51318">
    <property type="entry name" value="TAT"/>
    <property type="match status" value="1"/>
</dbReference>
<dbReference type="KEGG" id="cbaa:SRAA_1064"/>
<gene>
    <name evidence="5" type="ORF">SRAA_1064</name>
</gene>
<keyword evidence="6" id="KW-1185">Reference proteome</keyword>
<evidence type="ECO:0000259" key="4">
    <source>
        <dbReference type="Pfam" id="PF13458"/>
    </source>
</evidence>